<accession>E9GWI3</accession>
<name>E9GWI3_DAPPU</name>
<evidence type="ECO:0000313" key="1">
    <source>
        <dbReference type="EMBL" id="EFX76108.1"/>
    </source>
</evidence>
<dbReference type="EMBL" id="GL732570">
    <property type="protein sequence ID" value="EFX76108.1"/>
    <property type="molecule type" value="Genomic_DNA"/>
</dbReference>
<organism evidence="1 2">
    <name type="scientific">Daphnia pulex</name>
    <name type="common">Water flea</name>
    <dbReference type="NCBI Taxonomy" id="6669"/>
    <lineage>
        <taxon>Eukaryota</taxon>
        <taxon>Metazoa</taxon>
        <taxon>Ecdysozoa</taxon>
        <taxon>Arthropoda</taxon>
        <taxon>Crustacea</taxon>
        <taxon>Branchiopoda</taxon>
        <taxon>Diplostraca</taxon>
        <taxon>Cladocera</taxon>
        <taxon>Anomopoda</taxon>
        <taxon>Daphniidae</taxon>
        <taxon>Daphnia</taxon>
    </lineage>
</organism>
<dbReference type="InParanoid" id="E9GWI3"/>
<dbReference type="HOGENOM" id="CLU_974062_0_0_1"/>
<dbReference type="KEGG" id="dpx:DAPPUDRAFT_306304"/>
<dbReference type="AlphaFoldDB" id="E9GWI3"/>
<reference evidence="1 2" key="1">
    <citation type="journal article" date="2011" name="Science">
        <title>The ecoresponsive genome of Daphnia pulex.</title>
        <authorList>
            <person name="Colbourne J.K."/>
            <person name="Pfrender M.E."/>
            <person name="Gilbert D."/>
            <person name="Thomas W.K."/>
            <person name="Tucker A."/>
            <person name="Oakley T.H."/>
            <person name="Tokishita S."/>
            <person name="Aerts A."/>
            <person name="Arnold G.J."/>
            <person name="Basu M.K."/>
            <person name="Bauer D.J."/>
            <person name="Caceres C.E."/>
            <person name="Carmel L."/>
            <person name="Casola C."/>
            <person name="Choi J.H."/>
            <person name="Detter J.C."/>
            <person name="Dong Q."/>
            <person name="Dusheyko S."/>
            <person name="Eads B.D."/>
            <person name="Frohlich T."/>
            <person name="Geiler-Samerotte K.A."/>
            <person name="Gerlach D."/>
            <person name="Hatcher P."/>
            <person name="Jogdeo S."/>
            <person name="Krijgsveld J."/>
            <person name="Kriventseva E.V."/>
            <person name="Kultz D."/>
            <person name="Laforsch C."/>
            <person name="Lindquist E."/>
            <person name="Lopez J."/>
            <person name="Manak J.R."/>
            <person name="Muller J."/>
            <person name="Pangilinan J."/>
            <person name="Patwardhan R.P."/>
            <person name="Pitluck S."/>
            <person name="Pritham E.J."/>
            <person name="Rechtsteiner A."/>
            <person name="Rho M."/>
            <person name="Rogozin I.B."/>
            <person name="Sakarya O."/>
            <person name="Salamov A."/>
            <person name="Schaack S."/>
            <person name="Shapiro H."/>
            <person name="Shiga Y."/>
            <person name="Skalitzky C."/>
            <person name="Smith Z."/>
            <person name="Souvorov A."/>
            <person name="Sung W."/>
            <person name="Tang Z."/>
            <person name="Tsuchiya D."/>
            <person name="Tu H."/>
            <person name="Vos H."/>
            <person name="Wang M."/>
            <person name="Wolf Y.I."/>
            <person name="Yamagata H."/>
            <person name="Yamada T."/>
            <person name="Ye Y."/>
            <person name="Shaw J.R."/>
            <person name="Andrews J."/>
            <person name="Crease T.J."/>
            <person name="Tang H."/>
            <person name="Lucas S.M."/>
            <person name="Robertson H.M."/>
            <person name="Bork P."/>
            <person name="Koonin E.V."/>
            <person name="Zdobnov E.M."/>
            <person name="Grigoriev I.V."/>
            <person name="Lynch M."/>
            <person name="Boore J.L."/>
        </authorList>
    </citation>
    <scope>NUCLEOTIDE SEQUENCE [LARGE SCALE GENOMIC DNA]</scope>
</reference>
<dbReference type="OrthoDB" id="6356579at2759"/>
<evidence type="ECO:0000313" key="2">
    <source>
        <dbReference type="Proteomes" id="UP000000305"/>
    </source>
</evidence>
<protein>
    <submittedName>
        <fullName evidence="1">Uncharacterized protein</fullName>
    </submittedName>
</protein>
<gene>
    <name evidence="1" type="ORF">DAPPUDRAFT_306304</name>
</gene>
<sequence>MANKPILTDIWLDLMKETMKLALILLVCFVGATYQQGYAWSPFYHYSPHLFFYNNYDQANRQFSDKSMLNIGTGYSDDEIDSSIPEIQARIPFGHTKKPQKKFFITSILPNSFFNFKPLTITTLTSTVFSTITSTAVIATVQSCLPATMFFTSSGPSGFVTLTSACGRRRRDIDESSPRQITAEIGDSILPSVASPLETSSVVPELDGYNNVNPEITSSQTNIEEEQRQFVNIDKNSGRQNRALSLLVTVTSTSTSFSFSTTTIKKTINLSGPAQLSCMPSGFALC</sequence>
<keyword evidence="2" id="KW-1185">Reference proteome</keyword>
<proteinExistence type="predicted"/>
<dbReference type="Proteomes" id="UP000000305">
    <property type="component" value="Unassembled WGS sequence"/>
</dbReference>